<keyword evidence="6 7" id="KW-0472">Membrane</keyword>
<evidence type="ECO:0000313" key="10">
    <source>
        <dbReference type="Proteomes" id="UP000250003"/>
    </source>
</evidence>
<dbReference type="AlphaFoldDB" id="A0A2Z4UDV7"/>
<dbReference type="InterPro" id="IPR051393">
    <property type="entry name" value="ABC_transporter_permease"/>
</dbReference>
<dbReference type="InterPro" id="IPR000515">
    <property type="entry name" value="MetI-like"/>
</dbReference>
<feature type="transmembrane region" description="Helical" evidence="7">
    <location>
        <begin position="14"/>
        <end position="35"/>
    </location>
</feature>
<feature type="domain" description="ABC transmembrane type-1" evidence="8">
    <location>
        <begin position="72"/>
        <end position="282"/>
    </location>
</feature>
<keyword evidence="2 7" id="KW-0813">Transport</keyword>
<gene>
    <name evidence="9" type="ORF">DQQ01_14995</name>
</gene>
<dbReference type="SUPFAM" id="SSF161098">
    <property type="entry name" value="MetI-like"/>
    <property type="match status" value="1"/>
</dbReference>
<dbReference type="KEGG" id="blau:DQQ01_14995"/>
<organism evidence="9 10">
    <name type="scientific">Blautia argi</name>
    <dbReference type="NCBI Taxonomy" id="1912897"/>
    <lineage>
        <taxon>Bacteria</taxon>
        <taxon>Bacillati</taxon>
        <taxon>Bacillota</taxon>
        <taxon>Clostridia</taxon>
        <taxon>Lachnospirales</taxon>
        <taxon>Lachnospiraceae</taxon>
        <taxon>Blautia</taxon>
    </lineage>
</organism>
<feature type="transmembrane region" description="Helical" evidence="7">
    <location>
        <begin position="72"/>
        <end position="97"/>
    </location>
</feature>
<feature type="transmembrane region" description="Helical" evidence="7">
    <location>
        <begin position="209"/>
        <end position="229"/>
    </location>
</feature>
<feature type="transmembrane region" description="Helical" evidence="7">
    <location>
        <begin position="157"/>
        <end position="177"/>
    </location>
</feature>
<reference evidence="10" key="1">
    <citation type="submission" date="2018-06" db="EMBL/GenBank/DDBJ databases">
        <title>Description of Blautia argi sp. nov., a new anaerobic isolated from dog feces.</title>
        <authorList>
            <person name="Chang Y.-H."/>
            <person name="Paek J."/>
            <person name="Shin Y."/>
        </authorList>
    </citation>
    <scope>NUCLEOTIDE SEQUENCE [LARGE SCALE GENOMIC DNA]</scope>
    <source>
        <strain evidence="10">KCTC 15426</strain>
    </source>
</reference>
<name>A0A2Z4UDV7_9FIRM</name>
<evidence type="ECO:0000256" key="1">
    <source>
        <dbReference type="ARBA" id="ARBA00004651"/>
    </source>
</evidence>
<keyword evidence="4 7" id="KW-0812">Transmembrane</keyword>
<evidence type="ECO:0000313" key="9">
    <source>
        <dbReference type="EMBL" id="AWY99210.1"/>
    </source>
</evidence>
<evidence type="ECO:0000256" key="7">
    <source>
        <dbReference type="RuleBase" id="RU363032"/>
    </source>
</evidence>
<feature type="transmembrane region" description="Helical" evidence="7">
    <location>
        <begin position="109"/>
        <end position="137"/>
    </location>
</feature>
<dbReference type="PROSITE" id="PS50928">
    <property type="entry name" value="ABC_TM1"/>
    <property type="match status" value="1"/>
</dbReference>
<evidence type="ECO:0000256" key="2">
    <source>
        <dbReference type="ARBA" id="ARBA00022448"/>
    </source>
</evidence>
<dbReference type="RefSeq" id="WP_111920654.1">
    <property type="nucleotide sequence ID" value="NZ_CAUWHR010000006.1"/>
</dbReference>
<keyword evidence="5 7" id="KW-1133">Transmembrane helix</keyword>
<dbReference type="InterPro" id="IPR035906">
    <property type="entry name" value="MetI-like_sf"/>
</dbReference>
<evidence type="ECO:0000256" key="5">
    <source>
        <dbReference type="ARBA" id="ARBA00022989"/>
    </source>
</evidence>
<feature type="transmembrane region" description="Helical" evidence="7">
    <location>
        <begin position="261"/>
        <end position="283"/>
    </location>
</feature>
<evidence type="ECO:0000259" key="8">
    <source>
        <dbReference type="PROSITE" id="PS50928"/>
    </source>
</evidence>
<dbReference type="GO" id="GO:0005886">
    <property type="term" value="C:plasma membrane"/>
    <property type="evidence" value="ECO:0007669"/>
    <property type="project" value="UniProtKB-SubCell"/>
</dbReference>
<keyword evidence="10" id="KW-1185">Reference proteome</keyword>
<dbReference type="PANTHER" id="PTHR30193">
    <property type="entry name" value="ABC TRANSPORTER PERMEASE PROTEIN"/>
    <property type="match status" value="1"/>
</dbReference>
<evidence type="ECO:0000256" key="6">
    <source>
        <dbReference type="ARBA" id="ARBA00023136"/>
    </source>
</evidence>
<comment type="subcellular location">
    <subcellularLocation>
        <location evidence="1 7">Cell membrane</location>
        <topology evidence="1 7">Multi-pass membrane protein</topology>
    </subcellularLocation>
</comment>
<dbReference type="Gene3D" id="1.10.3720.10">
    <property type="entry name" value="MetI-like"/>
    <property type="match status" value="1"/>
</dbReference>
<dbReference type="GO" id="GO:0055085">
    <property type="term" value="P:transmembrane transport"/>
    <property type="evidence" value="ECO:0007669"/>
    <property type="project" value="InterPro"/>
</dbReference>
<keyword evidence="3" id="KW-1003">Cell membrane</keyword>
<proteinExistence type="inferred from homology"/>
<dbReference type="OrthoDB" id="9786413at2"/>
<evidence type="ECO:0000256" key="4">
    <source>
        <dbReference type="ARBA" id="ARBA00022692"/>
    </source>
</evidence>
<comment type="similarity">
    <text evidence="7">Belongs to the binding-protein-dependent transport system permease family.</text>
</comment>
<evidence type="ECO:0000256" key="3">
    <source>
        <dbReference type="ARBA" id="ARBA00022475"/>
    </source>
</evidence>
<dbReference type="CDD" id="cd06261">
    <property type="entry name" value="TM_PBP2"/>
    <property type="match status" value="1"/>
</dbReference>
<dbReference type="Pfam" id="PF00528">
    <property type="entry name" value="BPD_transp_1"/>
    <property type="match status" value="1"/>
</dbReference>
<sequence>MKKKRGKKPAVNKAFYFMVVPFMILFFLFHTIPFLQGIFYSFTDWKGYGIWNTVGLRNYIQFFKDPAMGQTYAFTIKFALCATILVNVLSLALACGLNAKIKFKNTIKAIYFLPYMLGTLIIGFVFNFIFGNVIPLWGQKLGIEALSTNILGTNSAWLGILFVTVWQAMAFNTLIYLSGLQTVDRDVYEAADLDGATGFKRFTKITFPLIAPFFTINMVLSVKNFLMAFDQIMAMTGGGPGTSTTSISVLIYKRGFDGGQFAYQSANAVILFLIIAGISIFQLKVLEKREAKMN</sequence>
<dbReference type="PANTHER" id="PTHR30193:SF37">
    <property type="entry name" value="INNER MEMBRANE ABC TRANSPORTER PERMEASE PROTEIN YCJO"/>
    <property type="match status" value="1"/>
</dbReference>
<accession>A0A2Z4UDV7</accession>
<dbReference type="EMBL" id="CP030280">
    <property type="protein sequence ID" value="AWY99210.1"/>
    <property type="molecule type" value="Genomic_DNA"/>
</dbReference>
<protein>
    <submittedName>
        <fullName evidence="9">Sugar ABC transporter permease</fullName>
    </submittedName>
</protein>
<dbReference type="Proteomes" id="UP000250003">
    <property type="component" value="Chromosome"/>
</dbReference>